<evidence type="ECO:0000313" key="1">
    <source>
        <dbReference type="EMBL" id="CAK9190887.1"/>
    </source>
</evidence>
<protein>
    <submittedName>
        <fullName evidence="1">Uncharacterized protein</fullName>
    </submittedName>
</protein>
<accession>A0ABP0TAB1</accession>
<name>A0ABP0TAB1_9BRYO</name>
<sequence length="83" mass="9362">MPANTGTLFSGQSAASLIRQLQRLQCGFRFFDGEDSTWLRKREEDHYRLQLGVDGLRSGGNGSDGGEARRFLRYSSIRRPPVD</sequence>
<keyword evidence="2" id="KW-1185">Reference proteome</keyword>
<evidence type="ECO:0000313" key="2">
    <source>
        <dbReference type="Proteomes" id="UP001497512"/>
    </source>
</evidence>
<gene>
    <name evidence="1" type="ORF">CSSPTR1EN2_LOCUS1115</name>
</gene>
<dbReference type="Proteomes" id="UP001497512">
    <property type="component" value="Chromosome 1"/>
</dbReference>
<proteinExistence type="predicted"/>
<organism evidence="1 2">
    <name type="scientific">Sphagnum troendelagicum</name>
    <dbReference type="NCBI Taxonomy" id="128251"/>
    <lineage>
        <taxon>Eukaryota</taxon>
        <taxon>Viridiplantae</taxon>
        <taxon>Streptophyta</taxon>
        <taxon>Embryophyta</taxon>
        <taxon>Bryophyta</taxon>
        <taxon>Sphagnophytina</taxon>
        <taxon>Sphagnopsida</taxon>
        <taxon>Sphagnales</taxon>
        <taxon>Sphagnaceae</taxon>
        <taxon>Sphagnum</taxon>
    </lineage>
</organism>
<reference evidence="1 2" key="1">
    <citation type="submission" date="2024-02" db="EMBL/GenBank/DDBJ databases">
        <authorList>
            <consortium name="ELIXIR-Norway"/>
            <consortium name="Elixir Norway"/>
        </authorList>
    </citation>
    <scope>NUCLEOTIDE SEQUENCE [LARGE SCALE GENOMIC DNA]</scope>
</reference>
<dbReference type="EMBL" id="OZ019893">
    <property type="protein sequence ID" value="CAK9190887.1"/>
    <property type="molecule type" value="Genomic_DNA"/>
</dbReference>